<dbReference type="EMBL" id="CR936257">
    <property type="protein sequence ID" value="CAI50148.1"/>
    <property type="molecule type" value="Genomic_DNA"/>
</dbReference>
<gene>
    <name evidence="2" type="ordered locus">NP_4114A</name>
</gene>
<dbReference type="AlphaFoldDB" id="A0A1U7EY62"/>
<dbReference type="InterPro" id="IPR038144">
    <property type="entry name" value="IPI"/>
</dbReference>
<dbReference type="EnsemblBacteria" id="CAI50148">
    <property type="protein sequence ID" value="CAI50148"/>
    <property type="gene ID" value="NP_4114A"/>
</dbReference>
<dbReference type="InterPro" id="IPR020481">
    <property type="entry name" value="Intracell_prot_inh_BsuPI"/>
</dbReference>
<dbReference type="Proteomes" id="UP000002698">
    <property type="component" value="Chromosome"/>
</dbReference>
<evidence type="ECO:0000313" key="2">
    <source>
        <dbReference type="EMBL" id="CAI50148.1"/>
    </source>
</evidence>
<dbReference type="Pfam" id="PF12690">
    <property type="entry name" value="BsuPI"/>
    <property type="match status" value="1"/>
</dbReference>
<dbReference type="HOGENOM" id="CLU_137780_0_0_2"/>
<dbReference type="RefSeq" id="WP_011323764.1">
    <property type="nucleotide sequence ID" value="NC_007426.1"/>
</dbReference>
<name>A0A1U7EY62_NATPD</name>
<dbReference type="KEGG" id="nph:NP_4114A"/>
<dbReference type="GeneID" id="3701977"/>
<evidence type="ECO:0000313" key="3">
    <source>
        <dbReference type="Proteomes" id="UP000002698"/>
    </source>
</evidence>
<organism evidence="2 3">
    <name type="scientific">Natronomonas pharaonis (strain ATCC 35678 / DSM 2160 / CIP 103997 / JCM 8858 / NBRC 14720 / NCIMB 2260 / Gabara)</name>
    <name type="common">Halobacterium pharaonis</name>
    <dbReference type="NCBI Taxonomy" id="348780"/>
    <lineage>
        <taxon>Archaea</taxon>
        <taxon>Methanobacteriati</taxon>
        <taxon>Methanobacteriota</taxon>
        <taxon>Stenosarchaea group</taxon>
        <taxon>Halobacteria</taxon>
        <taxon>Halobacteriales</taxon>
        <taxon>Natronomonadaceae</taxon>
        <taxon>Natronomonas</taxon>
    </lineage>
</organism>
<dbReference type="STRING" id="348780.NP_4114A"/>
<proteinExistence type="predicted"/>
<accession>A0A1U7EY62</accession>
<dbReference type="eggNOG" id="arCOG08936">
    <property type="taxonomic scope" value="Archaea"/>
</dbReference>
<reference evidence="2 3" key="1">
    <citation type="journal article" date="2005" name="Genome Res.">
        <title>Living with two extremes: conclusions from the genome sequence of Natronomonas pharaonis.</title>
        <authorList>
            <person name="Falb M."/>
            <person name="Pfeiffer F."/>
            <person name="Palm P."/>
            <person name="Rodewald K."/>
            <person name="Hickmann V."/>
            <person name="Tittor J."/>
            <person name="Oesterhelt D."/>
        </authorList>
    </citation>
    <scope>NUCLEOTIDE SEQUENCE [LARGE SCALE GENOMIC DNA]</scope>
    <source>
        <strain evidence="3">ATCC 35678 / DSM 2160 / CIP 103997 / JCM 8858 / NBRC 14720 / NCIMB 2260 / Gabara</strain>
    </source>
</reference>
<evidence type="ECO:0000259" key="1">
    <source>
        <dbReference type="Pfam" id="PF12690"/>
    </source>
</evidence>
<protein>
    <submittedName>
        <fullName evidence="2">BsuPI domain protein</fullName>
    </submittedName>
</protein>
<feature type="domain" description="Intracellular proteinase inhibitor BsuPI" evidence="1">
    <location>
        <begin position="10"/>
        <end position="95"/>
    </location>
</feature>
<dbReference type="OrthoDB" id="311964at2157"/>
<sequence>MLDTALEVTVGDGVSFRFTVTNAGDTPVELTFRDACRADIEVREADTVVWRYSDGRAFAQATSTADLQPGETATFERSWPSPAPGDYTAEATLRVLEGDIRARTPFSV</sequence>
<keyword evidence="3" id="KW-1185">Reference proteome</keyword>
<dbReference type="Gene3D" id="2.60.40.2360">
    <property type="entry name" value="Intracellular proteinase inhibitor BsuPI"/>
    <property type="match status" value="1"/>
</dbReference>